<dbReference type="AlphaFoldDB" id="F0ZBD4"/>
<dbReference type="STRING" id="5786.F0ZBD4"/>
<dbReference type="InterPro" id="IPR004843">
    <property type="entry name" value="Calcineurin-like_PHP"/>
</dbReference>
<evidence type="ECO:0000259" key="6">
    <source>
        <dbReference type="Pfam" id="PF16656"/>
    </source>
</evidence>
<evidence type="ECO:0000313" key="7">
    <source>
        <dbReference type="EMBL" id="EGC38727.1"/>
    </source>
</evidence>
<dbReference type="Pfam" id="PF16656">
    <property type="entry name" value="Pur_ac_phosph_N"/>
    <property type="match status" value="1"/>
</dbReference>
<dbReference type="EC" id="3.1.3.2" evidence="3"/>
<gene>
    <name evidence="7" type="ORF">DICPUDRAFT_148535</name>
</gene>
<name>F0ZBD4_DICPU</name>
<dbReference type="InterPro" id="IPR008963">
    <property type="entry name" value="Purple_acid_Pase-like_N"/>
</dbReference>
<evidence type="ECO:0000256" key="2">
    <source>
        <dbReference type="ARBA" id="ARBA00023180"/>
    </source>
</evidence>
<feature type="signal peptide" evidence="3">
    <location>
        <begin position="1"/>
        <end position="18"/>
    </location>
</feature>
<dbReference type="Proteomes" id="UP000001064">
    <property type="component" value="Unassembled WGS sequence"/>
</dbReference>
<feature type="chain" id="PRO_5005128786" description="Purple acid phosphatase" evidence="3">
    <location>
        <begin position="19"/>
        <end position="423"/>
    </location>
</feature>
<dbReference type="OMA" id="SSMWITW"/>
<keyword evidence="2" id="KW-0325">Glycoprotein</keyword>
<keyword evidence="3" id="KW-0378">Hydrolase</keyword>
<organism evidence="7 8">
    <name type="scientific">Dictyostelium purpureum</name>
    <name type="common">Slime mold</name>
    <dbReference type="NCBI Taxonomy" id="5786"/>
    <lineage>
        <taxon>Eukaryota</taxon>
        <taxon>Amoebozoa</taxon>
        <taxon>Evosea</taxon>
        <taxon>Eumycetozoa</taxon>
        <taxon>Dictyostelia</taxon>
        <taxon>Dictyosteliales</taxon>
        <taxon>Dictyosteliaceae</taxon>
        <taxon>Dictyostelium</taxon>
    </lineage>
</organism>
<reference evidence="8" key="1">
    <citation type="journal article" date="2011" name="Genome Biol.">
        <title>Comparative genomics of the social amoebae Dictyostelium discoideum and Dictyostelium purpureum.</title>
        <authorList>
            <consortium name="US DOE Joint Genome Institute (JGI-PGF)"/>
            <person name="Sucgang R."/>
            <person name="Kuo A."/>
            <person name="Tian X."/>
            <person name="Salerno W."/>
            <person name="Parikh A."/>
            <person name="Feasley C.L."/>
            <person name="Dalin E."/>
            <person name="Tu H."/>
            <person name="Huang E."/>
            <person name="Barry K."/>
            <person name="Lindquist E."/>
            <person name="Shapiro H."/>
            <person name="Bruce D."/>
            <person name="Schmutz J."/>
            <person name="Salamov A."/>
            <person name="Fey P."/>
            <person name="Gaudet P."/>
            <person name="Anjard C."/>
            <person name="Babu M.M."/>
            <person name="Basu S."/>
            <person name="Bushmanova Y."/>
            <person name="van der Wel H."/>
            <person name="Katoh-Kurasawa M."/>
            <person name="Dinh C."/>
            <person name="Coutinho P.M."/>
            <person name="Saito T."/>
            <person name="Elias M."/>
            <person name="Schaap P."/>
            <person name="Kay R.R."/>
            <person name="Henrissat B."/>
            <person name="Eichinger L."/>
            <person name="Rivero F."/>
            <person name="Putnam N.H."/>
            <person name="West C.M."/>
            <person name="Loomis W.F."/>
            <person name="Chisholm R.L."/>
            <person name="Shaulsky G."/>
            <person name="Strassmann J.E."/>
            <person name="Queller D.C."/>
            <person name="Kuspa A."/>
            <person name="Grigoriev I.V."/>
        </authorList>
    </citation>
    <scope>NUCLEOTIDE SEQUENCE [LARGE SCALE GENOMIC DNA]</scope>
    <source>
        <strain evidence="8">QSDP1</strain>
    </source>
</reference>
<dbReference type="PANTHER" id="PTHR45867">
    <property type="entry name" value="PURPLE ACID PHOSPHATASE"/>
    <property type="match status" value="1"/>
</dbReference>
<comment type="catalytic activity">
    <reaction evidence="3">
        <text>a phosphate monoester + H2O = an alcohol + phosphate</text>
        <dbReference type="Rhea" id="RHEA:15017"/>
        <dbReference type="ChEBI" id="CHEBI:15377"/>
        <dbReference type="ChEBI" id="CHEBI:30879"/>
        <dbReference type="ChEBI" id="CHEBI:43474"/>
        <dbReference type="ChEBI" id="CHEBI:67140"/>
        <dbReference type="EC" id="3.1.3.2"/>
    </reaction>
</comment>
<dbReference type="InterPro" id="IPR015914">
    <property type="entry name" value="PAPs_N"/>
</dbReference>
<dbReference type="InterPro" id="IPR025733">
    <property type="entry name" value="PAPs_C"/>
</dbReference>
<feature type="domain" description="Purple acid phosphatase C-terminal" evidence="5">
    <location>
        <begin position="353"/>
        <end position="412"/>
    </location>
</feature>
<evidence type="ECO:0000259" key="4">
    <source>
        <dbReference type="Pfam" id="PF00149"/>
    </source>
</evidence>
<evidence type="ECO:0000313" key="8">
    <source>
        <dbReference type="Proteomes" id="UP000001064"/>
    </source>
</evidence>
<dbReference type="GO" id="GO:0046872">
    <property type="term" value="F:metal ion binding"/>
    <property type="evidence" value="ECO:0007669"/>
    <property type="project" value="InterPro"/>
</dbReference>
<protein>
    <recommendedName>
        <fullName evidence="3">Purple acid phosphatase</fullName>
        <ecNumber evidence="3">3.1.3.2</ecNumber>
    </recommendedName>
</protein>
<dbReference type="InParanoid" id="F0ZBD4"/>
<keyword evidence="8" id="KW-1185">Reference proteome</keyword>
<evidence type="ECO:0000256" key="3">
    <source>
        <dbReference type="RuleBase" id="RU361203"/>
    </source>
</evidence>
<feature type="domain" description="Calcineurin-like phosphoesterase" evidence="4">
    <location>
        <begin position="133"/>
        <end position="332"/>
    </location>
</feature>
<dbReference type="Pfam" id="PF14008">
    <property type="entry name" value="Metallophos_C"/>
    <property type="match status" value="1"/>
</dbReference>
<proteinExistence type="inferred from homology"/>
<evidence type="ECO:0000256" key="1">
    <source>
        <dbReference type="ARBA" id="ARBA00022729"/>
    </source>
</evidence>
<dbReference type="KEGG" id="dpp:DICPUDRAFT_148535"/>
<sequence>MIKYILLFLTILNIGINGLEITPFSIKLAFTKERDSFRVTWWTKDKMKSPVALYSTEMFTPEKDSSFAVLGQVDNYDTIGYHGHPTTAVLNNLAESTTYFYCVGDKSEGVYSEVFNFTTGLITSPGFEPFTAVFYGDMGYGGTGLNSDNYTVANVLKRAEEFDFVVHVGDIAYADETAGSYINGNQTLYNLFLDSVNPLTSHLPYMVCPGNHDIFYDLSFYRRTWQMPTDKDSNSWYSFDYNGVHFVGFSSEHDWLKGSSQYKWIENDLKKYRASNPEGWLVLYSHRPFYCSTVWNWCENEKDLLKRAYVESLEELLYKYNVHVFLGGHAHEFELSLPVYNNQTMGTFEEPKATVHITVGTGGNVEGDQHNFQKQPIWSSGHRYSDQGFGMASFNETHFNWQFFSNKKSSVIFDFTLAKNKFN</sequence>
<dbReference type="Gene3D" id="2.60.40.380">
    <property type="entry name" value="Purple acid phosphatase-like, N-terminal"/>
    <property type="match status" value="1"/>
</dbReference>
<dbReference type="RefSeq" id="XP_003284718.1">
    <property type="nucleotide sequence ID" value="XM_003284670.1"/>
</dbReference>
<dbReference type="InterPro" id="IPR029052">
    <property type="entry name" value="Metallo-depent_PP-like"/>
</dbReference>
<dbReference type="GeneID" id="10506672"/>
<dbReference type="eggNOG" id="KOG1378">
    <property type="taxonomic scope" value="Eukaryota"/>
</dbReference>
<evidence type="ECO:0000259" key="5">
    <source>
        <dbReference type="Pfam" id="PF14008"/>
    </source>
</evidence>
<dbReference type="PANTHER" id="PTHR45867:SF10">
    <property type="entry name" value="PURPLE ACID PHOSPHATASE"/>
    <property type="match status" value="1"/>
</dbReference>
<accession>F0ZBD4</accession>
<keyword evidence="1 3" id="KW-0732">Signal</keyword>
<dbReference type="CDD" id="cd00839">
    <property type="entry name" value="MPP_PAPs"/>
    <property type="match status" value="1"/>
</dbReference>
<dbReference type="GO" id="GO:0003993">
    <property type="term" value="F:acid phosphatase activity"/>
    <property type="evidence" value="ECO:0000318"/>
    <property type="project" value="GO_Central"/>
</dbReference>
<comment type="similarity">
    <text evidence="3">Belongs to the metallophosphoesterase superfamily. Purple acid phosphatase family.</text>
</comment>
<dbReference type="OrthoDB" id="45007at2759"/>
<dbReference type="VEuPathDB" id="AmoebaDB:DICPUDRAFT_148535"/>
<dbReference type="SUPFAM" id="SSF49363">
    <property type="entry name" value="Purple acid phosphatase, N-terminal domain"/>
    <property type="match status" value="1"/>
</dbReference>
<dbReference type="FunCoup" id="F0ZBD4">
    <property type="interactions" value="1"/>
</dbReference>
<dbReference type="Gene3D" id="3.60.21.10">
    <property type="match status" value="1"/>
</dbReference>
<dbReference type="Pfam" id="PF00149">
    <property type="entry name" value="Metallophos"/>
    <property type="match status" value="1"/>
</dbReference>
<dbReference type="SUPFAM" id="SSF56300">
    <property type="entry name" value="Metallo-dependent phosphatases"/>
    <property type="match status" value="1"/>
</dbReference>
<feature type="domain" description="Purple acid phosphatase N-terminal" evidence="6">
    <location>
        <begin position="23"/>
        <end position="119"/>
    </location>
</feature>
<dbReference type="EMBL" id="GL870970">
    <property type="protein sequence ID" value="EGC38727.1"/>
    <property type="molecule type" value="Genomic_DNA"/>
</dbReference>
<dbReference type="InterPro" id="IPR041792">
    <property type="entry name" value="MPP_PAP"/>
</dbReference>